<sequence length="386" mass="44692">MKDGYFISVRIYIPDADAFGLDVEPFHYSDEDLTTGTKHWDDKEYDLSEFDKLLRGKWDKCMKDGFFRYHLDKVETKIIPGEKKYVAQLNVKRATERRKPQEIITVNQPFDENLFNFSRIKSNEVLFLLDKKTKSPPDTPKVEEAMCNGTKDEEPQNLVIINVSPLEYGHVLLVPDVYSFRPQMLTEYSIQLAIETLLLSRHQGFRIGFNSLCAFASVNHQHLHAYYLEQELFVESCPVKHLKGILYELEVMPTKGFVFQLHGSTVEDVSRVVYLVADYMQRSEIAHNLFMTRGTVFGEDRTSRNRTIRLFLWPRKKFIGVKEEACFNVAVVELAGHLPIKIAEMYEGLTEETVNDTIRSAQLDEAEYQTVKDNVLQLYKPTCSSS</sequence>
<evidence type="ECO:0000256" key="10">
    <source>
        <dbReference type="ARBA" id="ARBA00022695"/>
    </source>
</evidence>
<dbReference type="Pfam" id="PF26216">
    <property type="entry name" value="GDPGP1_C"/>
    <property type="match status" value="1"/>
</dbReference>
<dbReference type="InterPro" id="IPR058866">
    <property type="entry name" value="GDPGP1_N"/>
</dbReference>
<evidence type="ECO:0000259" key="13">
    <source>
        <dbReference type="Pfam" id="PF26216"/>
    </source>
</evidence>
<evidence type="ECO:0000256" key="6">
    <source>
        <dbReference type="ARBA" id="ARBA00018857"/>
    </source>
</evidence>
<dbReference type="GO" id="GO:0080048">
    <property type="term" value="F:GDP-D-glucose phosphorylase activity"/>
    <property type="evidence" value="ECO:0007669"/>
    <property type="project" value="UniProtKB-EC"/>
</dbReference>
<keyword evidence="10" id="KW-0548">Nucleotidyltransferase</keyword>
<comment type="caution">
    <text evidence="15">The sequence shown here is derived from an EMBL/GenBank/DDBJ whole genome shotgun (WGS) entry which is preliminary data.</text>
</comment>
<dbReference type="OrthoDB" id="417175at2759"/>
<dbReference type="STRING" id="6573.A0A210Q3S8"/>
<dbReference type="InterPro" id="IPR026506">
    <property type="entry name" value="GDPGP"/>
</dbReference>
<keyword evidence="12" id="KW-0378">Hydrolase</keyword>
<protein>
    <recommendedName>
        <fullName evidence="6">GDP-D-glucose phosphorylase 1</fullName>
        <ecNumber evidence="5">2.7.7.78</ecNumber>
    </recommendedName>
</protein>
<dbReference type="InterPro" id="IPR058865">
    <property type="entry name" value="GDPGP1_C"/>
</dbReference>
<evidence type="ECO:0000256" key="8">
    <source>
        <dbReference type="ARBA" id="ARBA00022658"/>
    </source>
</evidence>
<organism evidence="15 16">
    <name type="scientific">Mizuhopecten yessoensis</name>
    <name type="common">Japanese scallop</name>
    <name type="synonym">Patinopecten yessoensis</name>
    <dbReference type="NCBI Taxonomy" id="6573"/>
    <lineage>
        <taxon>Eukaryota</taxon>
        <taxon>Metazoa</taxon>
        <taxon>Spiralia</taxon>
        <taxon>Lophotrochozoa</taxon>
        <taxon>Mollusca</taxon>
        <taxon>Bivalvia</taxon>
        <taxon>Autobranchia</taxon>
        <taxon>Pteriomorphia</taxon>
        <taxon>Pectinida</taxon>
        <taxon>Pectinoidea</taxon>
        <taxon>Pectinidae</taxon>
        <taxon>Mizuhopecten</taxon>
    </lineage>
</organism>
<keyword evidence="9" id="KW-0808">Transferase</keyword>
<keyword evidence="16" id="KW-1185">Reference proteome</keyword>
<evidence type="ECO:0000256" key="1">
    <source>
        <dbReference type="ARBA" id="ARBA00000063"/>
    </source>
</evidence>
<dbReference type="Pfam" id="PF26217">
    <property type="entry name" value="GDPGP1_N"/>
    <property type="match status" value="1"/>
</dbReference>
<feature type="domain" description="GDPGP1-like N-terminal" evidence="14">
    <location>
        <begin position="49"/>
        <end position="226"/>
    </location>
</feature>
<feature type="domain" description="GDPGP1-like C-terminal" evidence="13">
    <location>
        <begin position="243"/>
        <end position="378"/>
    </location>
</feature>
<evidence type="ECO:0000256" key="11">
    <source>
        <dbReference type="ARBA" id="ARBA00022741"/>
    </source>
</evidence>
<dbReference type="PANTHER" id="PTHR20884:SF8">
    <property type="entry name" value="GDP-D-GLUCOSE PHOSPHORYLASE 1"/>
    <property type="match status" value="1"/>
</dbReference>
<keyword evidence="7" id="KW-0963">Cytoplasm</keyword>
<dbReference type="GO" id="GO:0005085">
    <property type="term" value="F:guanyl-nucleotide exchange factor activity"/>
    <property type="evidence" value="ECO:0007669"/>
    <property type="project" value="UniProtKB-KW"/>
</dbReference>
<evidence type="ECO:0000256" key="9">
    <source>
        <dbReference type="ARBA" id="ARBA00022679"/>
    </source>
</evidence>
<dbReference type="Proteomes" id="UP000242188">
    <property type="component" value="Unassembled WGS sequence"/>
</dbReference>
<keyword evidence="8" id="KW-0344">Guanine-nucleotide releasing factor</keyword>
<reference evidence="15 16" key="1">
    <citation type="journal article" date="2017" name="Nat. Ecol. Evol.">
        <title>Scallop genome provides insights into evolution of bilaterian karyotype and development.</title>
        <authorList>
            <person name="Wang S."/>
            <person name="Zhang J."/>
            <person name="Jiao W."/>
            <person name="Li J."/>
            <person name="Xun X."/>
            <person name="Sun Y."/>
            <person name="Guo X."/>
            <person name="Huan P."/>
            <person name="Dong B."/>
            <person name="Zhang L."/>
            <person name="Hu X."/>
            <person name="Sun X."/>
            <person name="Wang J."/>
            <person name="Zhao C."/>
            <person name="Wang Y."/>
            <person name="Wang D."/>
            <person name="Huang X."/>
            <person name="Wang R."/>
            <person name="Lv J."/>
            <person name="Li Y."/>
            <person name="Zhang Z."/>
            <person name="Liu B."/>
            <person name="Lu W."/>
            <person name="Hui Y."/>
            <person name="Liang J."/>
            <person name="Zhou Z."/>
            <person name="Hou R."/>
            <person name="Li X."/>
            <person name="Liu Y."/>
            <person name="Li H."/>
            <person name="Ning X."/>
            <person name="Lin Y."/>
            <person name="Zhao L."/>
            <person name="Xing Q."/>
            <person name="Dou J."/>
            <person name="Li Y."/>
            <person name="Mao J."/>
            <person name="Guo H."/>
            <person name="Dou H."/>
            <person name="Li T."/>
            <person name="Mu C."/>
            <person name="Jiang W."/>
            <person name="Fu Q."/>
            <person name="Fu X."/>
            <person name="Miao Y."/>
            <person name="Liu J."/>
            <person name="Yu Q."/>
            <person name="Li R."/>
            <person name="Liao H."/>
            <person name="Li X."/>
            <person name="Kong Y."/>
            <person name="Jiang Z."/>
            <person name="Chourrout D."/>
            <person name="Li R."/>
            <person name="Bao Z."/>
        </authorList>
    </citation>
    <scope>NUCLEOTIDE SEQUENCE [LARGE SCALE GENOMIC DNA]</scope>
    <source>
        <strain evidence="15 16">PY_sf001</strain>
    </source>
</reference>
<comment type="subcellular location">
    <subcellularLocation>
        <location evidence="3">Cytoplasm</location>
    </subcellularLocation>
</comment>
<evidence type="ECO:0000313" key="16">
    <source>
        <dbReference type="Proteomes" id="UP000242188"/>
    </source>
</evidence>
<accession>A0A210Q3S8</accession>
<evidence type="ECO:0000256" key="7">
    <source>
        <dbReference type="ARBA" id="ARBA00022490"/>
    </source>
</evidence>
<evidence type="ECO:0000313" key="15">
    <source>
        <dbReference type="EMBL" id="OWF43365.1"/>
    </source>
</evidence>
<evidence type="ECO:0000256" key="3">
    <source>
        <dbReference type="ARBA" id="ARBA00004496"/>
    </source>
</evidence>
<dbReference type="GO" id="GO:0005737">
    <property type="term" value="C:cytoplasm"/>
    <property type="evidence" value="ECO:0007669"/>
    <property type="project" value="UniProtKB-SubCell"/>
</dbReference>
<dbReference type="EC" id="2.7.7.78" evidence="5"/>
<dbReference type="AlphaFoldDB" id="A0A210Q3S8"/>
<dbReference type="GO" id="GO:0016787">
    <property type="term" value="F:hydrolase activity"/>
    <property type="evidence" value="ECO:0007669"/>
    <property type="project" value="UniProtKB-KW"/>
</dbReference>
<evidence type="ECO:0000256" key="2">
    <source>
        <dbReference type="ARBA" id="ARBA00003049"/>
    </source>
</evidence>
<evidence type="ECO:0000256" key="4">
    <source>
        <dbReference type="ARBA" id="ARBA00006451"/>
    </source>
</evidence>
<keyword evidence="11" id="KW-0547">Nucleotide-binding</keyword>
<evidence type="ECO:0000256" key="5">
    <source>
        <dbReference type="ARBA" id="ARBA00012507"/>
    </source>
</evidence>
<dbReference type="GO" id="GO:0006006">
    <property type="term" value="P:glucose metabolic process"/>
    <property type="evidence" value="ECO:0007669"/>
    <property type="project" value="TreeGrafter"/>
</dbReference>
<comment type="catalytic activity">
    <reaction evidence="1">
        <text>GDP-alpha-D-glucose + phosphate = alpha-D-glucose 1-phosphate + GDP + H(+)</text>
        <dbReference type="Rhea" id="RHEA:30387"/>
        <dbReference type="ChEBI" id="CHEBI:15378"/>
        <dbReference type="ChEBI" id="CHEBI:43474"/>
        <dbReference type="ChEBI" id="CHEBI:58189"/>
        <dbReference type="ChEBI" id="CHEBI:58601"/>
        <dbReference type="ChEBI" id="CHEBI:62230"/>
        <dbReference type="EC" id="2.7.7.78"/>
    </reaction>
</comment>
<name>A0A210Q3S8_MIZYE</name>
<comment type="function">
    <text evidence="2">Specific and highly efficient GDP-D-glucose phosphorylase regulating the levels of GDP-D-glucose in cells.</text>
</comment>
<proteinExistence type="inferred from homology"/>
<gene>
    <name evidence="15" type="ORF">KP79_PYT10067</name>
</gene>
<evidence type="ECO:0000259" key="14">
    <source>
        <dbReference type="Pfam" id="PF26217"/>
    </source>
</evidence>
<evidence type="ECO:0000256" key="12">
    <source>
        <dbReference type="ARBA" id="ARBA00022801"/>
    </source>
</evidence>
<dbReference type="EMBL" id="NEDP02005114">
    <property type="protein sequence ID" value="OWF43365.1"/>
    <property type="molecule type" value="Genomic_DNA"/>
</dbReference>
<comment type="similarity">
    <text evidence="4">Belongs to the GDPGP1 family.</text>
</comment>
<dbReference type="GO" id="GO:0000166">
    <property type="term" value="F:nucleotide binding"/>
    <property type="evidence" value="ECO:0007669"/>
    <property type="project" value="UniProtKB-KW"/>
</dbReference>
<dbReference type="PANTHER" id="PTHR20884">
    <property type="entry name" value="GDP-D-GLUCOSE PHOSPHORYLASE 1"/>
    <property type="match status" value="1"/>
</dbReference>